<evidence type="ECO:0000313" key="2">
    <source>
        <dbReference type="Proteomes" id="UP000524404"/>
    </source>
</evidence>
<reference evidence="1 2" key="1">
    <citation type="submission" date="2020-08" db="EMBL/GenBank/DDBJ databases">
        <title>Functional genomics of gut bacteria from endangered species of beetles.</title>
        <authorList>
            <person name="Carlos-Shanley C."/>
        </authorList>
    </citation>
    <scope>NUCLEOTIDE SEQUENCE [LARGE SCALE GENOMIC DNA]</scope>
    <source>
        <strain evidence="1 2">S00070</strain>
    </source>
</reference>
<dbReference type="EMBL" id="JACHKT010000017">
    <property type="protein sequence ID" value="MBB6003922.1"/>
    <property type="molecule type" value="Genomic_DNA"/>
</dbReference>
<proteinExistence type="predicted"/>
<comment type="caution">
    <text evidence="1">The sequence shown here is derived from an EMBL/GenBank/DDBJ whole genome shotgun (WGS) entry which is preliminary data.</text>
</comment>
<keyword evidence="2" id="KW-1185">Reference proteome</keyword>
<dbReference type="RefSeq" id="WP_184134621.1">
    <property type="nucleotide sequence ID" value="NZ_JACHKT010000017.1"/>
</dbReference>
<dbReference type="Proteomes" id="UP000524404">
    <property type="component" value="Unassembled WGS sequence"/>
</dbReference>
<name>A0A841EK52_9BACT</name>
<protein>
    <submittedName>
        <fullName evidence="1">Uncharacterized protein</fullName>
    </submittedName>
</protein>
<organism evidence="1 2">
    <name type="scientific">Arcicella rosea</name>
    <dbReference type="NCBI Taxonomy" id="502909"/>
    <lineage>
        <taxon>Bacteria</taxon>
        <taxon>Pseudomonadati</taxon>
        <taxon>Bacteroidota</taxon>
        <taxon>Cytophagia</taxon>
        <taxon>Cytophagales</taxon>
        <taxon>Flectobacillaceae</taxon>
        <taxon>Arcicella</taxon>
    </lineage>
</organism>
<sequence>MKTTYTNFEITVENLFGDNLVSFEITAHQEGKSGRFCVFFHTLVPFLKKHYPEQGKYIQQIRKSLGGYGPKEDEVLAVLEEEEFDFEQYFILFIEKNYNIEAELERQTNLRNTPETEEEKADFRAFFSKFEGLIPKNPINKSKFLDTLEQVVLAHLIDNYPELTNAEPEDIEKLNTILGEYIPKLGYDLIDHIEDIRNRDA</sequence>
<dbReference type="AlphaFoldDB" id="A0A841EK52"/>
<gene>
    <name evidence="1" type="ORF">HNP25_002581</name>
</gene>
<evidence type="ECO:0000313" key="1">
    <source>
        <dbReference type="EMBL" id="MBB6003922.1"/>
    </source>
</evidence>
<accession>A0A841EK52</accession>